<keyword evidence="2" id="KW-1185">Reference proteome</keyword>
<evidence type="ECO:0000313" key="2">
    <source>
        <dbReference type="Proteomes" id="UP000050761"/>
    </source>
</evidence>
<dbReference type="Proteomes" id="UP000050761">
    <property type="component" value="Unassembled WGS sequence"/>
</dbReference>
<evidence type="ECO:0000313" key="3">
    <source>
        <dbReference type="WBParaSite" id="HPBE_0001158301-mRNA-1"/>
    </source>
</evidence>
<dbReference type="OrthoDB" id="5786296at2759"/>
<evidence type="ECO:0000313" key="1">
    <source>
        <dbReference type="EMBL" id="VDO89141.1"/>
    </source>
</evidence>
<protein>
    <submittedName>
        <fullName evidence="3">Glycerophosphodiester phosphodiesterase</fullName>
    </submittedName>
</protein>
<dbReference type="EMBL" id="UZAH01027158">
    <property type="protein sequence ID" value="VDO89141.1"/>
    <property type="molecule type" value="Genomic_DNA"/>
</dbReference>
<reference evidence="1 2" key="1">
    <citation type="submission" date="2018-11" db="EMBL/GenBank/DDBJ databases">
        <authorList>
            <consortium name="Pathogen Informatics"/>
        </authorList>
    </citation>
    <scope>NUCLEOTIDE SEQUENCE [LARGE SCALE GENOMIC DNA]</scope>
</reference>
<gene>
    <name evidence="1" type="ORF">HPBE_LOCUS11584</name>
</gene>
<name>A0A183FTX9_HELPZ</name>
<organism evidence="2 3">
    <name type="scientific">Heligmosomoides polygyrus</name>
    <name type="common">Parasitic roundworm</name>
    <dbReference type="NCBI Taxonomy" id="6339"/>
    <lineage>
        <taxon>Eukaryota</taxon>
        <taxon>Metazoa</taxon>
        <taxon>Ecdysozoa</taxon>
        <taxon>Nematoda</taxon>
        <taxon>Chromadorea</taxon>
        <taxon>Rhabditida</taxon>
        <taxon>Rhabditina</taxon>
        <taxon>Rhabditomorpha</taxon>
        <taxon>Strongyloidea</taxon>
        <taxon>Heligmosomidae</taxon>
        <taxon>Heligmosomoides</taxon>
    </lineage>
</organism>
<accession>A0A3P7YND0</accession>
<accession>A0A183FTX9</accession>
<dbReference type="AlphaFoldDB" id="A0A183FTX9"/>
<dbReference type="WBParaSite" id="HPBE_0001158301-mRNA-1">
    <property type="protein sequence ID" value="HPBE_0001158301-mRNA-1"/>
    <property type="gene ID" value="HPBE_0001158301"/>
</dbReference>
<proteinExistence type="predicted"/>
<sequence>MSATTVKNIPRIRSIIRMTLPKFFDAETYIWNRFSAADAILVDIRHDDDDDDGGWRRKVLRGALDRAPYKPRIYMEPTSRRKDHDAWMKDIAVCSHKNLHGFLLRIRDGDVLREVESILRRDGQLVRDPYRTLAKIVPPHYKGASVLVDIEYRMIPYAVLKYHNFGGRREGGWDHLAHMVRYTTRANVKALAWRARASPSLVDLEREMNMLKEIGFTGVMLNNSDLIELANKIFN</sequence>
<reference evidence="3" key="2">
    <citation type="submission" date="2019-09" db="UniProtKB">
        <authorList>
            <consortium name="WormBaseParasite"/>
        </authorList>
    </citation>
    <scope>IDENTIFICATION</scope>
</reference>